<dbReference type="Proteomes" id="UP000238362">
    <property type="component" value="Unassembled WGS sequence"/>
</dbReference>
<dbReference type="EMBL" id="PVNH01000013">
    <property type="protein sequence ID" value="PRX43848.1"/>
    <property type="molecule type" value="Genomic_DNA"/>
</dbReference>
<organism evidence="1 2">
    <name type="scientific">Prauserella shujinwangii</name>
    <dbReference type="NCBI Taxonomy" id="1453103"/>
    <lineage>
        <taxon>Bacteria</taxon>
        <taxon>Bacillati</taxon>
        <taxon>Actinomycetota</taxon>
        <taxon>Actinomycetes</taxon>
        <taxon>Pseudonocardiales</taxon>
        <taxon>Pseudonocardiaceae</taxon>
        <taxon>Prauserella</taxon>
    </lineage>
</organism>
<proteinExistence type="predicted"/>
<accession>A0A2T0LLI1</accession>
<keyword evidence="2" id="KW-1185">Reference proteome</keyword>
<comment type="caution">
    <text evidence="1">The sequence shown here is derived from an EMBL/GenBank/DDBJ whole genome shotgun (WGS) entry which is preliminary data.</text>
</comment>
<evidence type="ECO:0000313" key="1">
    <source>
        <dbReference type="EMBL" id="PRX43848.1"/>
    </source>
</evidence>
<reference evidence="1 2" key="1">
    <citation type="submission" date="2018-03" db="EMBL/GenBank/DDBJ databases">
        <title>Genomic Encyclopedia of Type Strains, Phase III (KMG-III): the genomes of soil and plant-associated and newly described type strains.</title>
        <authorList>
            <person name="Whitman W."/>
        </authorList>
    </citation>
    <scope>NUCLEOTIDE SEQUENCE [LARGE SCALE GENOMIC DNA]</scope>
    <source>
        <strain evidence="1 2">CGMCC 4.7125</strain>
    </source>
</reference>
<name>A0A2T0LLI1_9PSEU</name>
<sequence>MSKNKNVLPMPTGSSAKPKIIGTLVTLGLLVFVVKYPGEAAEAAKGLLGMFETVVEGIAGFIRQLA</sequence>
<dbReference type="AlphaFoldDB" id="A0A2T0LLI1"/>
<evidence type="ECO:0000313" key="2">
    <source>
        <dbReference type="Proteomes" id="UP000238362"/>
    </source>
</evidence>
<protein>
    <submittedName>
        <fullName evidence="1">Uncharacterized protein</fullName>
    </submittedName>
</protein>
<dbReference type="RefSeq" id="WP_106181765.1">
    <property type="nucleotide sequence ID" value="NZ_PVNH01000013.1"/>
</dbReference>
<gene>
    <name evidence="1" type="ORF">B0I33_11311</name>
</gene>